<protein>
    <submittedName>
        <fullName evidence="1">Uncharacterized protein</fullName>
    </submittedName>
</protein>
<accession>D9PHH1</accession>
<dbReference type="AlphaFoldDB" id="D9PHH1"/>
<proteinExistence type="predicted"/>
<reference evidence="1" key="1">
    <citation type="submission" date="2010-07" db="EMBL/GenBank/DDBJ databases">
        <authorList>
            <consortium name="CONSOLIDER consortium CSD2007-00005"/>
            <person name="Guazzaroni M.-E."/>
            <person name="Richter M."/>
            <person name="Garcia-Salamanca A."/>
            <person name="Yarza P."/>
            <person name="Ferrer M."/>
        </authorList>
    </citation>
    <scope>NUCLEOTIDE SEQUENCE</scope>
</reference>
<dbReference type="EMBL" id="ADZX01000371">
    <property type="protein sequence ID" value="EFK96995.1"/>
    <property type="molecule type" value="Genomic_DNA"/>
</dbReference>
<organism evidence="1">
    <name type="scientific">sediment metagenome</name>
    <dbReference type="NCBI Taxonomy" id="749907"/>
    <lineage>
        <taxon>unclassified sequences</taxon>
        <taxon>metagenomes</taxon>
        <taxon>ecological metagenomes</taxon>
    </lineage>
</organism>
<sequence length="77" mass="7930">MAGLGLVIEGDLGLQLVGVYPEIAVVKIPAPATELVDKGFVLVRVGRGQGTDLRSCGWFSSTVLLLSPISVGASFTS</sequence>
<name>D9PHH1_9ZZZZ</name>
<reference evidence="1" key="2">
    <citation type="journal article" date="2011" name="Microb. Ecol.">
        <title>Taxonomic and Functional Metagenomic Profiling of the Microbial Community in the Anoxic Sediment of a Sub-saline Shallow Lake (Laguna de Carrizo, Central Spain).</title>
        <authorList>
            <person name="Ferrer M."/>
            <person name="Guazzaroni M.E."/>
            <person name="Richter M."/>
            <person name="Garcia-Salamanca A."/>
            <person name="Yarza P."/>
            <person name="Suarez-Suarez A."/>
            <person name="Solano J."/>
            <person name="Alcaide M."/>
            <person name="van Dillewijn P."/>
            <person name="Molina-Henares M.A."/>
            <person name="Lopez-Cortes N."/>
            <person name="Al-Ramahi Y."/>
            <person name="Guerrero C."/>
            <person name="Acosta A."/>
            <person name="de Eugenio L.I."/>
            <person name="Martinez V."/>
            <person name="Marques S."/>
            <person name="Rojo F."/>
            <person name="Santero E."/>
            <person name="Genilloud O."/>
            <person name="Perez-Perez J."/>
            <person name="Rossello-Mora R."/>
            <person name="Ramos J.L."/>
        </authorList>
    </citation>
    <scope>NUCLEOTIDE SEQUENCE</scope>
</reference>
<comment type="caution">
    <text evidence="1">The sequence shown here is derived from an EMBL/GenBank/DDBJ whole genome shotgun (WGS) entry which is preliminary data.</text>
</comment>
<gene>
    <name evidence="1" type="ORF">LDC_0971</name>
</gene>
<evidence type="ECO:0000313" key="1">
    <source>
        <dbReference type="EMBL" id="EFK96995.1"/>
    </source>
</evidence>